<proteinExistence type="predicted"/>
<dbReference type="EMBL" id="GBXM01085757">
    <property type="protein sequence ID" value="JAH22820.1"/>
    <property type="molecule type" value="Transcribed_RNA"/>
</dbReference>
<evidence type="ECO:0000313" key="1">
    <source>
        <dbReference type="EMBL" id="JAH22820.1"/>
    </source>
</evidence>
<dbReference type="AlphaFoldDB" id="A0A0E9R2Z5"/>
<sequence>MYVNYLKHYCTSKVIRMKQAKSQKEVNEREYQTMACPLQNIPKYT</sequence>
<accession>A0A0E9R2Z5</accession>
<name>A0A0E9R2Z5_ANGAN</name>
<protein>
    <submittedName>
        <fullName evidence="1">Uncharacterized protein</fullName>
    </submittedName>
</protein>
<reference evidence="1" key="1">
    <citation type="submission" date="2014-11" db="EMBL/GenBank/DDBJ databases">
        <authorList>
            <person name="Amaro Gonzalez C."/>
        </authorList>
    </citation>
    <scope>NUCLEOTIDE SEQUENCE</scope>
</reference>
<organism evidence="1">
    <name type="scientific">Anguilla anguilla</name>
    <name type="common">European freshwater eel</name>
    <name type="synonym">Muraena anguilla</name>
    <dbReference type="NCBI Taxonomy" id="7936"/>
    <lineage>
        <taxon>Eukaryota</taxon>
        <taxon>Metazoa</taxon>
        <taxon>Chordata</taxon>
        <taxon>Craniata</taxon>
        <taxon>Vertebrata</taxon>
        <taxon>Euteleostomi</taxon>
        <taxon>Actinopterygii</taxon>
        <taxon>Neopterygii</taxon>
        <taxon>Teleostei</taxon>
        <taxon>Anguilliformes</taxon>
        <taxon>Anguillidae</taxon>
        <taxon>Anguilla</taxon>
    </lineage>
</organism>
<reference evidence="1" key="2">
    <citation type="journal article" date="2015" name="Fish Shellfish Immunol.">
        <title>Early steps in the European eel (Anguilla anguilla)-Vibrio vulnificus interaction in the gills: Role of the RtxA13 toxin.</title>
        <authorList>
            <person name="Callol A."/>
            <person name="Pajuelo D."/>
            <person name="Ebbesson L."/>
            <person name="Teles M."/>
            <person name="MacKenzie S."/>
            <person name="Amaro C."/>
        </authorList>
    </citation>
    <scope>NUCLEOTIDE SEQUENCE</scope>
</reference>